<reference evidence="2 3" key="1">
    <citation type="submission" date="2018-06" db="EMBL/GenBank/DDBJ databases">
        <authorList>
            <consortium name="Pathogen Informatics"/>
            <person name="Doyle S."/>
        </authorList>
    </citation>
    <scope>NUCLEOTIDE SEQUENCE [LARGE SCALE GENOMIC DNA]</scope>
    <source>
        <strain evidence="2 3">NCTC10571</strain>
    </source>
</reference>
<sequence length="53" mass="6340">MNKRLEEILQRKEEIRSLLADETNKNLNFDELEKEVRDLTKKKKKSLQLLVNG</sequence>
<protein>
    <submittedName>
        <fullName evidence="2">Uncharacterized protein</fullName>
    </submittedName>
</protein>
<evidence type="ECO:0000256" key="1">
    <source>
        <dbReference type="SAM" id="Coils"/>
    </source>
</evidence>
<dbReference type="AlphaFoldDB" id="A0A378NRL2"/>
<gene>
    <name evidence="2" type="ORF">NCTC10571_01185</name>
</gene>
<dbReference type="EMBL" id="UGPP01000001">
    <property type="protein sequence ID" value="STY71033.1"/>
    <property type="molecule type" value="Genomic_DNA"/>
</dbReference>
<name>A0A378NRL2_9FIRM</name>
<evidence type="ECO:0000313" key="2">
    <source>
        <dbReference type="EMBL" id="STY71033.1"/>
    </source>
</evidence>
<evidence type="ECO:0000313" key="3">
    <source>
        <dbReference type="Proteomes" id="UP000255234"/>
    </source>
</evidence>
<feature type="coiled-coil region" evidence="1">
    <location>
        <begin position="2"/>
        <end position="49"/>
    </location>
</feature>
<accession>A0A378NRL2</accession>
<organism evidence="2 3">
    <name type="scientific">Megamonas hypermegale</name>
    <dbReference type="NCBI Taxonomy" id="158847"/>
    <lineage>
        <taxon>Bacteria</taxon>
        <taxon>Bacillati</taxon>
        <taxon>Bacillota</taxon>
        <taxon>Negativicutes</taxon>
        <taxon>Selenomonadales</taxon>
        <taxon>Selenomonadaceae</taxon>
        <taxon>Megamonas</taxon>
    </lineage>
</organism>
<dbReference type="RefSeq" id="WP_181805626.1">
    <property type="nucleotide sequence ID" value="NZ_UGPP01000001.1"/>
</dbReference>
<keyword evidence="1" id="KW-0175">Coiled coil</keyword>
<dbReference type="Proteomes" id="UP000255234">
    <property type="component" value="Unassembled WGS sequence"/>
</dbReference>
<proteinExistence type="predicted"/>